<dbReference type="HOGENOM" id="CLU_781753_0_0_1"/>
<dbReference type="RefSeq" id="XP_005768365.1">
    <property type="nucleotide sequence ID" value="XM_005768308.1"/>
</dbReference>
<sequence>MLADGVLWVGGSSGLARTFFEERVGPLKGERFICTGVEPDAPEWLLGVPSLAYVPLDLTSAASVGTLFQRLPHGAGTLVIGARLPLLGSGAHTTLLPQLGALVAAAAVAGVRRVLHVSSVAAADHLRAQRGVDEEAQLPPLSEYAGEYDVFKRCSEEEIGRACEAAGLPHVHLRLSAIFSNEPQCIQVRALALQAHAGAYLPVLLDANSSRNVCTALRLLLERLEAEAASVRRLYYYTRPRGPAVPYGEHLVAYRAAHATSPAVWLPYLAVAMLVALWHAAVRHTPLGRLAGARSVDYLLQVSSRDHTFDNGRIHRDFPSLAASEESLVRAFRRIEARALQRRRAGRRRRGTALW</sequence>
<evidence type="ECO:0000313" key="3">
    <source>
        <dbReference type="Proteomes" id="UP000013827"/>
    </source>
</evidence>
<dbReference type="Proteomes" id="UP000013827">
    <property type="component" value="Unassembled WGS sequence"/>
</dbReference>
<organism evidence="2 3">
    <name type="scientific">Emiliania huxleyi (strain CCMP1516)</name>
    <dbReference type="NCBI Taxonomy" id="280463"/>
    <lineage>
        <taxon>Eukaryota</taxon>
        <taxon>Haptista</taxon>
        <taxon>Haptophyta</taxon>
        <taxon>Prymnesiophyceae</taxon>
        <taxon>Isochrysidales</taxon>
        <taxon>Noelaerhabdaceae</taxon>
        <taxon>Emiliania</taxon>
    </lineage>
</organism>
<name>A0A0D3IXF1_EMIH1</name>
<dbReference type="AlphaFoldDB" id="A0A0D3IXF1"/>
<dbReference type="EnsemblProtists" id="EOD15936">
    <property type="protein sequence ID" value="EOD15936"/>
    <property type="gene ID" value="EMIHUDRAFT_436600"/>
</dbReference>
<proteinExistence type="predicted"/>
<dbReference type="InterPro" id="IPR036291">
    <property type="entry name" value="NAD(P)-bd_dom_sf"/>
</dbReference>
<reference evidence="3" key="1">
    <citation type="journal article" date="2013" name="Nature">
        <title>Pan genome of the phytoplankton Emiliania underpins its global distribution.</title>
        <authorList>
            <person name="Read B.A."/>
            <person name="Kegel J."/>
            <person name="Klute M.J."/>
            <person name="Kuo A."/>
            <person name="Lefebvre S.C."/>
            <person name="Maumus F."/>
            <person name="Mayer C."/>
            <person name="Miller J."/>
            <person name="Monier A."/>
            <person name="Salamov A."/>
            <person name="Young J."/>
            <person name="Aguilar M."/>
            <person name="Claverie J.M."/>
            <person name="Frickenhaus S."/>
            <person name="Gonzalez K."/>
            <person name="Herman E.K."/>
            <person name="Lin Y.C."/>
            <person name="Napier J."/>
            <person name="Ogata H."/>
            <person name="Sarno A.F."/>
            <person name="Shmutz J."/>
            <person name="Schroeder D."/>
            <person name="de Vargas C."/>
            <person name="Verret F."/>
            <person name="von Dassow P."/>
            <person name="Valentin K."/>
            <person name="Van de Peer Y."/>
            <person name="Wheeler G."/>
            <person name="Dacks J.B."/>
            <person name="Delwiche C.F."/>
            <person name="Dyhrman S.T."/>
            <person name="Glockner G."/>
            <person name="John U."/>
            <person name="Richards T."/>
            <person name="Worden A.Z."/>
            <person name="Zhang X."/>
            <person name="Grigoriev I.V."/>
            <person name="Allen A.E."/>
            <person name="Bidle K."/>
            <person name="Borodovsky M."/>
            <person name="Bowler C."/>
            <person name="Brownlee C."/>
            <person name="Cock J.M."/>
            <person name="Elias M."/>
            <person name="Gladyshev V.N."/>
            <person name="Groth M."/>
            <person name="Guda C."/>
            <person name="Hadaegh A."/>
            <person name="Iglesias-Rodriguez M.D."/>
            <person name="Jenkins J."/>
            <person name="Jones B.M."/>
            <person name="Lawson T."/>
            <person name="Leese F."/>
            <person name="Lindquist E."/>
            <person name="Lobanov A."/>
            <person name="Lomsadze A."/>
            <person name="Malik S.B."/>
            <person name="Marsh M.E."/>
            <person name="Mackinder L."/>
            <person name="Mock T."/>
            <person name="Mueller-Roeber B."/>
            <person name="Pagarete A."/>
            <person name="Parker M."/>
            <person name="Probert I."/>
            <person name="Quesneville H."/>
            <person name="Raines C."/>
            <person name="Rensing S.A."/>
            <person name="Riano-Pachon D.M."/>
            <person name="Richier S."/>
            <person name="Rokitta S."/>
            <person name="Shiraiwa Y."/>
            <person name="Soanes D.M."/>
            <person name="van der Giezen M."/>
            <person name="Wahlund T.M."/>
            <person name="Williams B."/>
            <person name="Wilson W."/>
            <person name="Wolfe G."/>
            <person name="Wurch L.L."/>
        </authorList>
    </citation>
    <scope>NUCLEOTIDE SEQUENCE</scope>
</reference>
<dbReference type="InterPro" id="IPR001509">
    <property type="entry name" value="Epimerase_deHydtase"/>
</dbReference>
<dbReference type="GeneID" id="17262190"/>
<dbReference type="Gene3D" id="3.40.50.720">
    <property type="entry name" value="NAD(P)-binding Rossmann-like Domain"/>
    <property type="match status" value="1"/>
</dbReference>
<dbReference type="Pfam" id="PF01370">
    <property type="entry name" value="Epimerase"/>
    <property type="match status" value="1"/>
</dbReference>
<feature type="domain" description="NAD-dependent epimerase/dehydratase" evidence="1">
    <location>
        <begin position="102"/>
        <end position="211"/>
    </location>
</feature>
<reference evidence="2" key="2">
    <citation type="submission" date="2024-10" db="UniProtKB">
        <authorList>
            <consortium name="EnsemblProtists"/>
        </authorList>
    </citation>
    <scope>IDENTIFICATION</scope>
</reference>
<evidence type="ECO:0000313" key="2">
    <source>
        <dbReference type="EnsemblProtists" id="EOD15936"/>
    </source>
</evidence>
<accession>A0A0D3IXF1</accession>
<dbReference type="SUPFAM" id="SSF51735">
    <property type="entry name" value="NAD(P)-binding Rossmann-fold domains"/>
    <property type="match status" value="1"/>
</dbReference>
<dbReference type="KEGG" id="ehx:EMIHUDRAFT_436600"/>
<evidence type="ECO:0000259" key="1">
    <source>
        <dbReference type="Pfam" id="PF01370"/>
    </source>
</evidence>
<keyword evidence="3" id="KW-1185">Reference proteome</keyword>
<protein>
    <recommendedName>
        <fullName evidence="1">NAD-dependent epimerase/dehydratase domain-containing protein</fullName>
    </recommendedName>
</protein>
<dbReference type="PaxDb" id="2903-EOD15936"/>